<evidence type="ECO:0000313" key="3">
    <source>
        <dbReference type="EMBL" id="EPR79799.1"/>
    </source>
</evidence>
<dbReference type="SMART" id="SM00220">
    <property type="entry name" value="S_TKc"/>
    <property type="match status" value="1"/>
</dbReference>
<dbReference type="InterPro" id="IPR017441">
    <property type="entry name" value="Protein_kinase_ATP_BS"/>
</dbReference>
<gene>
    <name evidence="3" type="ORF">SLOPH_2384</name>
</gene>
<dbReference type="Proteomes" id="UP000014978">
    <property type="component" value="Unassembled WGS sequence"/>
</dbReference>
<organism evidence="3 4">
    <name type="scientific">Spraguea lophii (strain 42_110)</name>
    <name type="common">Microsporidian parasite</name>
    <dbReference type="NCBI Taxonomy" id="1358809"/>
    <lineage>
        <taxon>Eukaryota</taxon>
        <taxon>Fungi</taxon>
        <taxon>Fungi incertae sedis</taxon>
        <taxon>Microsporidia</taxon>
        <taxon>Spragueidae</taxon>
        <taxon>Spraguea</taxon>
    </lineage>
</organism>
<keyword evidence="3" id="KW-0418">Kinase</keyword>
<dbReference type="PROSITE" id="PS50011">
    <property type="entry name" value="PROTEIN_KINASE_DOM"/>
    <property type="match status" value="1"/>
</dbReference>
<keyword evidence="3" id="KW-0808">Transferase</keyword>
<feature type="domain" description="Protein kinase" evidence="2">
    <location>
        <begin position="20"/>
        <end position="338"/>
    </location>
</feature>
<dbReference type="InterPro" id="IPR000719">
    <property type="entry name" value="Prot_kinase_dom"/>
</dbReference>
<dbReference type="InterPro" id="IPR011009">
    <property type="entry name" value="Kinase-like_dom_sf"/>
</dbReference>
<protein>
    <submittedName>
        <fullName evidence="3">Serine/threonine protein kinase</fullName>
    </submittedName>
</protein>
<keyword evidence="1" id="KW-0547">Nucleotide-binding</keyword>
<dbReference type="Pfam" id="PF00069">
    <property type="entry name" value="Pkinase"/>
    <property type="match status" value="1"/>
</dbReference>
<dbReference type="HOGENOM" id="CLU_019279_2_7_1"/>
<dbReference type="InterPro" id="IPR050235">
    <property type="entry name" value="CK1_Ser-Thr_kinase"/>
</dbReference>
<keyword evidence="1" id="KW-0067">ATP-binding</keyword>
<dbReference type="PANTHER" id="PTHR11909">
    <property type="entry name" value="CASEIN KINASE-RELATED"/>
    <property type="match status" value="1"/>
</dbReference>
<proteinExistence type="predicted"/>
<dbReference type="STRING" id="1358809.S7XL67"/>
<dbReference type="InParanoid" id="S7XL67"/>
<dbReference type="EMBL" id="ATCN01000108">
    <property type="protein sequence ID" value="EPR79799.1"/>
    <property type="molecule type" value="Genomic_DNA"/>
</dbReference>
<evidence type="ECO:0000256" key="1">
    <source>
        <dbReference type="PROSITE-ProRule" id="PRU10141"/>
    </source>
</evidence>
<dbReference type="GO" id="GO:0005524">
    <property type="term" value="F:ATP binding"/>
    <property type="evidence" value="ECO:0007669"/>
    <property type="project" value="UniProtKB-UniRule"/>
</dbReference>
<dbReference type="GO" id="GO:0004674">
    <property type="term" value="F:protein serine/threonine kinase activity"/>
    <property type="evidence" value="ECO:0007669"/>
    <property type="project" value="UniProtKB-KW"/>
</dbReference>
<dbReference type="PROSITE" id="PS00107">
    <property type="entry name" value="PROTEIN_KINASE_ATP"/>
    <property type="match status" value="1"/>
</dbReference>
<dbReference type="Gene3D" id="1.10.510.10">
    <property type="entry name" value="Transferase(Phosphotransferase) domain 1"/>
    <property type="match status" value="1"/>
</dbReference>
<dbReference type="FunCoup" id="S7XL67">
    <property type="interactions" value="113"/>
</dbReference>
<evidence type="ECO:0000313" key="4">
    <source>
        <dbReference type="Proteomes" id="UP000014978"/>
    </source>
</evidence>
<comment type="caution">
    <text evidence="3">The sequence shown here is derived from an EMBL/GenBank/DDBJ whole genome shotgun (WGS) entry which is preliminary data.</text>
</comment>
<keyword evidence="4" id="KW-1185">Reference proteome</keyword>
<dbReference type="AlphaFoldDB" id="S7XL67"/>
<keyword evidence="3" id="KW-0723">Serine/threonine-protein kinase</keyword>
<name>S7XL67_SPRLO</name>
<dbReference type="CDD" id="cd14016">
    <property type="entry name" value="STKc_CK1"/>
    <property type="match status" value="1"/>
</dbReference>
<dbReference type="SUPFAM" id="SSF56112">
    <property type="entry name" value="Protein kinase-like (PK-like)"/>
    <property type="match status" value="1"/>
</dbReference>
<dbReference type="OrthoDB" id="5800476at2759"/>
<accession>S7XL67</accession>
<evidence type="ECO:0000259" key="2">
    <source>
        <dbReference type="PROSITE" id="PS50011"/>
    </source>
</evidence>
<reference evidence="4" key="1">
    <citation type="journal article" date="2013" name="PLoS Genet.">
        <title>The genome of Spraguea lophii and the basis of host-microsporidian interactions.</title>
        <authorList>
            <person name="Campbell S.E."/>
            <person name="Williams T.A."/>
            <person name="Yousuf A."/>
            <person name="Soanes D.M."/>
            <person name="Paszkiewicz K.H."/>
            <person name="Williams B.A.P."/>
        </authorList>
    </citation>
    <scope>NUCLEOTIDE SEQUENCE [LARGE SCALE GENOMIC DNA]</scope>
    <source>
        <strain evidence="4">42_110</strain>
    </source>
</reference>
<sequence>MLFDNRGKNIMKNGDIVGNYKIVLELGRGSFGIVYEVKDVNKKKIYAMKMEISKENTNSQLKNEYAAYRTLAGCFGIPKVYAFGVHQKRYYLVLDRLGVSLQSIFEKRGKCFSIKTICLIGKKIIQCLKEIHEKGKLYRDMKPENILVDYSDSKQLYLVDFGMSKDYLDPSTNEHIPLINNKKLTGTARYASVNTHAGLEQSRRDDLENLGYVLVYFAQGTLPWVGIQAPTGKEKYRMIAKKKASVSNEVLCQGITGEKYFIRYFKYVKGLKFNDEPDYKFLISIFDKILHKYKYTDDSRYDWICVDGSESSADGKKTKKGGIWKRFKDILSGCHSEK</sequence>
<dbReference type="VEuPathDB" id="MicrosporidiaDB:SLOPH_2384"/>
<dbReference type="OMA" id="EFDWTHK"/>
<feature type="binding site" evidence="1">
    <location>
        <position position="49"/>
    </location>
    <ligand>
        <name>ATP</name>
        <dbReference type="ChEBI" id="CHEBI:30616"/>
    </ligand>
</feature>